<dbReference type="AlphaFoldDB" id="A0A0D9YAD7"/>
<dbReference type="HOGENOM" id="CLU_1663471_0_0_1"/>
<evidence type="ECO:0000313" key="1">
    <source>
        <dbReference type="EnsemblPlants" id="OGLUM01G22820.1"/>
    </source>
</evidence>
<protein>
    <submittedName>
        <fullName evidence="1">Uncharacterized protein</fullName>
    </submittedName>
</protein>
<proteinExistence type="predicted"/>
<evidence type="ECO:0000313" key="2">
    <source>
        <dbReference type="Proteomes" id="UP000026961"/>
    </source>
</evidence>
<reference evidence="1" key="1">
    <citation type="submission" date="2013-08" db="EMBL/GenBank/DDBJ databases">
        <title>Oryza genome evolution.</title>
        <authorList>
            <person name="Wing R.A."/>
            <person name="Panaud O."/>
            <person name="Oliveira A.C."/>
        </authorList>
    </citation>
    <scope>NUCLEOTIDE SEQUENCE</scope>
</reference>
<dbReference type="Gramene" id="OGLUM01G22820.1">
    <property type="protein sequence ID" value="OGLUM01G22820.1"/>
    <property type="gene ID" value="OGLUM01G22820"/>
</dbReference>
<organism evidence="1">
    <name type="scientific">Oryza glumipatula</name>
    <dbReference type="NCBI Taxonomy" id="40148"/>
    <lineage>
        <taxon>Eukaryota</taxon>
        <taxon>Viridiplantae</taxon>
        <taxon>Streptophyta</taxon>
        <taxon>Embryophyta</taxon>
        <taxon>Tracheophyta</taxon>
        <taxon>Spermatophyta</taxon>
        <taxon>Magnoliopsida</taxon>
        <taxon>Liliopsida</taxon>
        <taxon>Poales</taxon>
        <taxon>Poaceae</taxon>
        <taxon>BOP clade</taxon>
        <taxon>Oryzoideae</taxon>
        <taxon>Oryzeae</taxon>
        <taxon>Oryzinae</taxon>
        <taxon>Oryza</taxon>
    </lineage>
</organism>
<reference evidence="1" key="3">
    <citation type="submission" date="2018-05" db="EMBL/GenBank/DDBJ databases">
        <title>OgluRS3 (Oryza glumaepatula Reference Sequence Version 3).</title>
        <authorList>
            <person name="Zhang J."/>
            <person name="Kudrna D."/>
            <person name="Lee S."/>
            <person name="Talag J."/>
            <person name="Welchert J."/>
            <person name="Wing R.A."/>
        </authorList>
    </citation>
    <scope>NUCLEOTIDE SEQUENCE [LARGE SCALE GENOMIC DNA]</scope>
</reference>
<sequence length="159" mass="17335">MVRGSGEWEEERVARVKGGSRDRDKWESCVTATSWESKISNHERGLGTWGWAGLGGETDGMMRTAQCRASVRACVRAPLLELERAAFEGFNATAACGPAREGTGAYAYGSFPPARVASRWRCPVRAVAARMCVSPVRARRSVGRSVARYVLYLIAVIHG</sequence>
<accession>A0A0D9YAD7</accession>
<reference evidence="1" key="2">
    <citation type="submission" date="2015-04" db="UniProtKB">
        <authorList>
            <consortium name="EnsemblPlants"/>
        </authorList>
    </citation>
    <scope>IDENTIFICATION</scope>
</reference>
<dbReference type="Proteomes" id="UP000026961">
    <property type="component" value="Chromosome 1"/>
</dbReference>
<name>A0A0D9YAD7_9ORYZ</name>
<keyword evidence="2" id="KW-1185">Reference proteome</keyword>
<dbReference type="EnsemblPlants" id="OGLUM01G22820.1">
    <property type="protein sequence ID" value="OGLUM01G22820.1"/>
    <property type="gene ID" value="OGLUM01G22820"/>
</dbReference>